<dbReference type="EMBL" id="QJSX01000004">
    <property type="protein sequence ID" value="PYE54914.1"/>
    <property type="molecule type" value="Genomic_DNA"/>
</dbReference>
<evidence type="ECO:0000256" key="1">
    <source>
        <dbReference type="SAM" id="SignalP"/>
    </source>
</evidence>
<dbReference type="Pfam" id="PF14344">
    <property type="entry name" value="DUF4397"/>
    <property type="match status" value="1"/>
</dbReference>
<sequence length="235" mass="24229">MKNIILSALALTVTLAAAQGTTPMTGMNMDTSFVRVVHASPDAPAVDVYVDGTRTVAGAAFKAVTTYGNVKAGRHNVVVTVAGDKSKKVLETNVTLRAGTYYTVAALGKLSNIGLKVFTTTSLNTNKAKARLNVYHLSPGAPNVDVLAVDYNNAKVVSNLAYSNVKTAYVNPMGVNANVVPAGGMQVVKNISGINIAGGKSYSVFAVGVVGGTGDMAFTLIPTEDKVVADSMSAK</sequence>
<gene>
    <name evidence="3" type="ORF">DES52_104187</name>
</gene>
<dbReference type="Proteomes" id="UP000248326">
    <property type="component" value="Unassembled WGS sequence"/>
</dbReference>
<dbReference type="InterPro" id="IPR025510">
    <property type="entry name" value="DUF4397"/>
</dbReference>
<reference evidence="3 4" key="1">
    <citation type="submission" date="2018-06" db="EMBL/GenBank/DDBJ databases">
        <title>Genomic Encyclopedia of Type Strains, Phase IV (KMG-IV): sequencing the most valuable type-strain genomes for metagenomic binning, comparative biology and taxonomic classification.</title>
        <authorList>
            <person name="Goeker M."/>
        </authorList>
    </citation>
    <scope>NUCLEOTIDE SEQUENCE [LARGE SCALE GENOMIC DNA]</scope>
    <source>
        <strain evidence="3 4">DSM 18048</strain>
    </source>
</reference>
<evidence type="ECO:0000313" key="3">
    <source>
        <dbReference type="EMBL" id="PYE54914.1"/>
    </source>
</evidence>
<feature type="chain" id="PRO_5016245227" evidence="1">
    <location>
        <begin position="19"/>
        <end position="235"/>
    </location>
</feature>
<name>A0A318SC89_9DEIO</name>
<organism evidence="3 4">
    <name type="scientific">Deinococcus yavapaiensis KR-236</name>
    <dbReference type="NCBI Taxonomy" id="694435"/>
    <lineage>
        <taxon>Bacteria</taxon>
        <taxon>Thermotogati</taxon>
        <taxon>Deinococcota</taxon>
        <taxon>Deinococci</taxon>
        <taxon>Deinococcales</taxon>
        <taxon>Deinococcaceae</taxon>
        <taxon>Deinococcus</taxon>
    </lineage>
</organism>
<dbReference type="OrthoDB" id="9783299at2"/>
<proteinExistence type="predicted"/>
<comment type="caution">
    <text evidence="3">The sequence shown here is derived from an EMBL/GenBank/DDBJ whole genome shotgun (WGS) entry which is preliminary data.</text>
</comment>
<evidence type="ECO:0000259" key="2">
    <source>
        <dbReference type="Pfam" id="PF14344"/>
    </source>
</evidence>
<accession>A0A318SC89</accession>
<keyword evidence="1" id="KW-0732">Signal</keyword>
<keyword evidence="4" id="KW-1185">Reference proteome</keyword>
<protein>
    <submittedName>
        <fullName evidence="3">Uncharacterized protein DUF4397</fullName>
    </submittedName>
</protein>
<feature type="domain" description="DUF4397" evidence="2">
    <location>
        <begin position="32"/>
        <end position="146"/>
    </location>
</feature>
<feature type="signal peptide" evidence="1">
    <location>
        <begin position="1"/>
        <end position="18"/>
    </location>
</feature>
<evidence type="ECO:0000313" key="4">
    <source>
        <dbReference type="Proteomes" id="UP000248326"/>
    </source>
</evidence>
<dbReference type="RefSeq" id="WP_110886024.1">
    <property type="nucleotide sequence ID" value="NZ_QJSX01000004.1"/>
</dbReference>
<dbReference type="AlphaFoldDB" id="A0A318SC89"/>